<sequence>MEELLEESSQDLGSVQALMIKLRSLNQAAKLRLKTSLRPVIRQKTRWSSTFMMLDRYFKLLEFVKDDADLEDALPMRAENRRLKALHAELTNVESVTKALQSTKVSMADARLLFDGLITLRASFAKYLCERAEIVYAADFEAACLKIREGRAHQLSRAQKAAVSQLAVREAPATGAASDGAQTAAKRRKATGSSGDEEESFVEHLKGSRKAVRGRRRTLWWLRFHRRRTLSSLFSVLHA</sequence>
<evidence type="ECO:0000313" key="6">
    <source>
        <dbReference type="Proteomes" id="UP000251314"/>
    </source>
</evidence>
<evidence type="ECO:0000313" key="5">
    <source>
        <dbReference type="EMBL" id="RAW38413.1"/>
    </source>
</evidence>
<reference evidence="2" key="2">
    <citation type="submission" date="2018-10" db="EMBL/GenBank/DDBJ databases">
        <title>Effector identification in a new, highly contiguous assembly of the strawberry crown rot pathogen Phytophthora cactorum.</title>
        <authorList>
            <person name="Armitage A.D."/>
            <person name="Nellist C.F."/>
            <person name="Bates H."/>
            <person name="Vickerstaff R.J."/>
            <person name="Harrison R.J."/>
        </authorList>
    </citation>
    <scope>NUCLEOTIDE SEQUENCE</scope>
    <source>
        <strain evidence="2">4032</strain>
        <strain evidence="3">P415</strain>
        <strain evidence="4">P421</strain>
    </source>
</reference>
<dbReference type="Proteomes" id="UP000697107">
    <property type="component" value="Unassembled WGS sequence"/>
</dbReference>
<dbReference type="Proteomes" id="UP000760860">
    <property type="component" value="Unassembled WGS sequence"/>
</dbReference>
<dbReference type="EMBL" id="MJFZ01000089">
    <property type="protein sequence ID" value="RAW38413.1"/>
    <property type="molecule type" value="Genomic_DNA"/>
</dbReference>
<dbReference type="PANTHER" id="PTHR40866:SF1">
    <property type="entry name" value="BED-TYPE DOMAIN-CONTAINING PROTEIN"/>
    <property type="match status" value="1"/>
</dbReference>
<accession>A0A329SNE5</accession>
<dbReference type="OrthoDB" id="120106at2759"/>
<evidence type="ECO:0000313" key="4">
    <source>
        <dbReference type="EMBL" id="KAG3215172.1"/>
    </source>
</evidence>
<feature type="region of interest" description="Disordered" evidence="1">
    <location>
        <begin position="173"/>
        <end position="202"/>
    </location>
</feature>
<evidence type="ECO:0000313" key="3">
    <source>
        <dbReference type="EMBL" id="KAG2981633.1"/>
    </source>
</evidence>
<dbReference type="EMBL" id="RCMI01000173">
    <property type="protein sequence ID" value="KAG2928119.1"/>
    <property type="molecule type" value="Genomic_DNA"/>
</dbReference>
<proteinExistence type="predicted"/>
<gene>
    <name evidence="5" type="ORF">PC110_g5332</name>
    <name evidence="2" type="ORF">PC115_g7299</name>
    <name evidence="3" type="ORF">PC118_g10485</name>
    <name evidence="4" type="ORF">PC129_g13942</name>
</gene>
<protein>
    <submittedName>
        <fullName evidence="5">Uncharacterized protein</fullName>
    </submittedName>
</protein>
<comment type="caution">
    <text evidence="5">The sequence shown here is derived from an EMBL/GenBank/DDBJ whole genome shotgun (WGS) entry which is preliminary data.</text>
</comment>
<evidence type="ECO:0000313" key="2">
    <source>
        <dbReference type="EMBL" id="KAG2928119.1"/>
    </source>
</evidence>
<dbReference type="Proteomes" id="UP000774804">
    <property type="component" value="Unassembled WGS sequence"/>
</dbReference>
<dbReference type="AlphaFoldDB" id="A0A329SNE5"/>
<dbReference type="EMBL" id="RCMV01000579">
    <property type="protein sequence ID" value="KAG3215172.1"/>
    <property type="molecule type" value="Genomic_DNA"/>
</dbReference>
<dbReference type="VEuPathDB" id="FungiDB:PC110_g5332"/>
<reference evidence="5 6" key="1">
    <citation type="submission" date="2018-01" db="EMBL/GenBank/DDBJ databases">
        <title>Draft genome of the strawberry crown rot pathogen Phytophthora cactorum.</title>
        <authorList>
            <person name="Armitage A.D."/>
            <person name="Lysoe E."/>
            <person name="Nellist C.F."/>
            <person name="Harrison R.J."/>
            <person name="Brurberg M.B."/>
        </authorList>
    </citation>
    <scope>NUCLEOTIDE SEQUENCE [LARGE SCALE GENOMIC DNA]</scope>
    <source>
        <strain evidence="5 6">10300</strain>
    </source>
</reference>
<dbReference type="PANTHER" id="PTHR40866">
    <property type="entry name" value="BED-TYPE DOMAIN-CONTAINING PROTEIN"/>
    <property type="match status" value="1"/>
</dbReference>
<name>A0A329SNE5_9STRA</name>
<keyword evidence="6" id="KW-1185">Reference proteome</keyword>
<dbReference type="EMBL" id="RCML01000302">
    <property type="protein sequence ID" value="KAG2981633.1"/>
    <property type="molecule type" value="Genomic_DNA"/>
</dbReference>
<evidence type="ECO:0000256" key="1">
    <source>
        <dbReference type="SAM" id="MobiDB-lite"/>
    </source>
</evidence>
<dbReference type="Proteomes" id="UP000251314">
    <property type="component" value="Unassembled WGS sequence"/>
</dbReference>
<organism evidence="5 6">
    <name type="scientific">Phytophthora cactorum</name>
    <dbReference type="NCBI Taxonomy" id="29920"/>
    <lineage>
        <taxon>Eukaryota</taxon>
        <taxon>Sar</taxon>
        <taxon>Stramenopiles</taxon>
        <taxon>Oomycota</taxon>
        <taxon>Peronosporomycetes</taxon>
        <taxon>Peronosporales</taxon>
        <taxon>Peronosporaceae</taxon>
        <taxon>Phytophthora</taxon>
    </lineage>
</organism>